<dbReference type="EMBL" id="WRPA01000001">
    <property type="protein sequence ID" value="MXR67332.1"/>
    <property type="molecule type" value="Genomic_DNA"/>
</dbReference>
<dbReference type="GO" id="GO:0046872">
    <property type="term" value="F:metal ion binding"/>
    <property type="evidence" value="ECO:0007669"/>
    <property type="project" value="UniProtKB-KW"/>
</dbReference>
<keyword evidence="6" id="KW-1185">Reference proteome</keyword>
<dbReference type="AlphaFoldDB" id="A0A6L7HSV2"/>
<evidence type="ECO:0000256" key="4">
    <source>
        <dbReference type="ARBA" id="ARBA00023277"/>
    </source>
</evidence>
<dbReference type="InterPro" id="IPR050155">
    <property type="entry name" value="HAD-like_hydrolase_sf"/>
</dbReference>
<keyword evidence="2 5" id="KW-0378">Hydrolase</keyword>
<dbReference type="GO" id="GO:0008967">
    <property type="term" value="F:phosphoglycolate phosphatase activity"/>
    <property type="evidence" value="ECO:0007669"/>
    <property type="project" value="TreeGrafter"/>
</dbReference>
<dbReference type="Gene3D" id="3.40.50.1000">
    <property type="entry name" value="HAD superfamily/HAD-like"/>
    <property type="match status" value="1"/>
</dbReference>
<gene>
    <name evidence="5" type="ORF">GNT65_01350</name>
</gene>
<dbReference type="PRINTS" id="PR00413">
    <property type="entry name" value="HADHALOGNASE"/>
</dbReference>
<keyword evidence="1" id="KW-0479">Metal-binding</keyword>
<protein>
    <submittedName>
        <fullName evidence="5">HAD-IA family hydrolase</fullName>
    </submittedName>
</protein>
<dbReference type="InterPro" id="IPR023198">
    <property type="entry name" value="PGP-like_dom2"/>
</dbReference>
<evidence type="ECO:0000256" key="2">
    <source>
        <dbReference type="ARBA" id="ARBA00022801"/>
    </source>
</evidence>
<dbReference type="GO" id="GO:0006281">
    <property type="term" value="P:DNA repair"/>
    <property type="evidence" value="ECO:0007669"/>
    <property type="project" value="TreeGrafter"/>
</dbReference>
<keyword evidence="4" id="KW-0119">Carbohydrate metabolism</keyword>
<dbReference type="Proteomes" id="UP000474778">
    <property type="component" value="Unassembled WGS sequence"/>
</dbReference>
<organism evidence="5 6">
    <name type="scientific">Shewanella insulae</name>
    <dbReference type="NCBI Taxonomy" id="2681496"/>
    <lineage>
        <taxon>Bacteria</taxon>
        <taxon>Pseudomonadati</taxon>
        <taxon>Pseudomonadota</taxon>
        <taxon>Gammaproteobacteria</taxon>
        <taxon>Alteromonadales</taxon>
        <taxon>Shewanellaceae</taxon>
        <taxon>Shewanella</taxon>
    </lineage>
</organism>
<accession>A0A6L7HSV2</accession>
<dbReference type="Pfam" id="PF13419">
    <property type="entry name" value="HAD_2"/>
    <property type="match status" value="1"/>
</dbReference>
<dbReference type="InterPro" id="IPR006439">
    <property type="entry name" value="HAD-SF_hydro_IA"/>
</dbReference>
<dbReference type="Gene3D" id="1.10.150.240">
    <property type="entry name" value="Putative phosphatase, domain 2"/>
    <property type="match status" value="1"/>
</dbReference>
<dbReference type="NCBIfam" id="TIGR01549">
    <property type="entry name" value="HAD-SF-IA-v1"/>
    <property type="match status" value="1"/>
</dbReference>
<dbReference type="InterPro" id="IPR041492">
    <property type="entry name" value="HAD_2"/>
</dbReference>
<proteinExistence type="predicted"/>
<dbReference type="GO" id="GO:0005829">
    <property type="term" value="C:cytosol"/>
    <property type="evidence" value="ECO:0007669"/>
    <property type="project" value="TreeGrafter"/>
</dbReference>
<dbReference type="InterPro" id="IPR036412">
    <property type="entry name" value="HAD-like_sf"/>
</dbReference>
<reference evidence="5 6" key="1">
    <citation type="submission" date="2019-12" db="EMBL/GenBank/DDBJ databases">
        <title>Shewanella insulae sp. nov., isolated from a tidal flat.</title>
        <authorList>
            <person name="Yoon J.-H."/>
        </authorList>
    </citation>
    <scope>NUCLEOTIDE SEQUENCE [LARGE SCALE GENOMIC DNA]</scope>
    <source>
        <strain evidence="5 6">JBTF-M18</strain>
    </source>
</reference>
<keyword evidence="3" id="KW-0460">Magnesium</keyword>
<dbReference type="InterPro" id="IPR023214">
    <property type="entry name" value="HAD_sf"/>
</dbReference>
<comment type="caution">
    <text evidence="5">The sequence shown here is derived from an EMBL/GenBank/DDBJ whole genome shotgun (WGS) entry which is preliminary data.</text>
</comment>
<evidence type="ECO:0000256" key="1">
    <source>
        <dbReference type="ARBA" id="ARBA00022723"/>
    </source>
</evidence>
<dbReference type="SUPFAM" id="SSF56784">
    <property type="entry name" value="HAD-like"/>
    <property type="match status" value="1"/>
</dbReference>
<dbReference type="SFLD" id="SFLDG01135">
    <property type="entry name" value="C1.5.6:_HAD__Beta-PGM__Phospha"/>
    <property type="match status" value="1"/>
</dbReference>
<dbReference type="SFLD" id="SFLDS00003">
    <property type="entry name" value="Haloacid_Dehalogenase"/>
    <property type="match status" value="1"/>
</dbReference>
<name>A0A6L7HSV2_9GAMM</name>
<evidence type="ECO:0000313" key="6">
    <source>
        <dbReference type="Proteomes" id="UP000474778"/>
    </source>
</evidence>
<evidence type="ECO:0000313" key="5">
    <source>
        <dbReference type="EMBL" id="MXR67332.1"/>
    </source>
</evidence>
<dbReference type="SFLD" id="SFLDG01129">
    <property type="entry name" value="C1.5:_HAD__Beta-PGM__Phosphata"/>
    <property type="match status" value="1"/>
</dbReference>
<sequence length="252" mass="27428">MTEGTGTGTKPLDAKPIDTKLTDIKANEIKTLDARPIRGVLFDLDGTLVDTAPDLVLALNLALKDFGLPSESLEDIRFAASHGSLALVNAAQPHLNDEEKATIQQGLLNHYHRVNGQAARLFDGMASLLEHLNEQRIPFGVVTNKAARFARPLLHRLELAHKMPAIISGDSTTQSKPHPAPMRLAASQLSVCCEQILYLGDAKRDLEAARNSDMLGGIAHWGYIGNNDQAHLWPHDFGFDTPLAVLELLKQG</sequence>
<dbReference type="PANTHER" id="PTHR43434">
    <property type="entry name" value="PHOSPHOGLYCOLATE PHOSPHATASE"/>
    <property type="match status" value="1"/>
</dbReference>
<dbReference type="RefSeq" id="WP_160793333.1">
    <property type="nucleotide sequence ID" value="NZ_WRPA01000001.1"/>
</dbReference>
<dbReference type="PANTHER" id="PTHR43434:SF23">
    <property type="entry name" value="PHOSPHOGLYCOLATE PHOSPHATASE"/>
    <property type="match status" value="1"/>
</dbReference>
<evidence type="ECO:0000256" key="3">
    <source>
        <dbReference type="ARBA" id="ARBA00022842"/>
    </source>
</evidence>